<gene>
    <name evidence="1" type="ORF">OV287_10240</name>
</gene>
<organism evidence="1 2">
    <name type="scientific">Archangium lansingense</name>
    <dbReference type="NCBI Taxonomy" id="2995310"/>
    <lineage>
        <taxon>Bacteria</taxon>
        <taxon>Pseudomonadati</taxon>
        <taxon>Myxococcota</taxon>
        <taxon>Myxococcia</taxon>
        <taxon>Myxococcales</taxon>
        <taxon>Cystobacterineae</taxon>
        <taxon>Archangiaceae</taxon>
        <taxon>Archangium</taxon>
    </lineage>
</organism>
<dbReference type="Proteomes" id="UP001207654">
    <property type="component" value="Unassembled WGS sequence"/>
</dbReference>
<name>A0ABT4A0R2_9BACT</name>
<evidence type="ECO:0000313" key="2">
    <source>
        <dbReference type="Proteomes" id="UP001207654"/>
    </source>
</evidence>
<accession>A0ABT4A0R2</accession>
<proteinExistence type="predicted"/>
<sequence>MAVLAHVAFAPKADAASRNEPGRPDSVFDVALMVNNQSQSARIEVSPEAQDVLGQAHGASARGAQLQSIVQERLQSLIREGKVQVPEGATPHVIVKAQRGAELSPSNDPSLQQDTCFFPATYSVTYYIYFDSPSCNYYVATDYYNALYDQCTNTVYVMDYIGSTVVGPYAC</sequence>
<evidence type="ECO:0000313" key="1">
    <source>
        <dbReference type="EMBL" id="MCY1074869.1"/>
    </source>
</evidence>
<dbReference type="EMBL" id="JAPNKA010000001">
    <property type="protein sequence ID" value="MCY1074869.1"/>
    <property type="molecule type" value="Genomic_DNA"/>
</dbReference>
<dbReference type="RefSeq" id="WP_267533824.1">
    <property type="nucleotide sequence ID" value="NZ_JAPNKA010000001.1"/>
</dbReference>
<reference evidence="1 2" key="1">
    <citation type="submission" date="2022-11" db="EMBL/GenBank/DDBJ databases">
        <title>Minimal conservation of predation-associated metabolite biosynthetic gene clusters underscores biosynthetic potential of Myxococcota including descriptions for ten novel species: Archangium lansinium sp. nov., Myxococcus landrumus sp. nov., Nannocystis bai.</title>
        <authorList>
            <person name="Ahearne A."/>
            <person name="Stevens C."/>
            <person name="Phillips K."/>
        </authorList>
    </citation>
    <scope>NUCLEOTIDE SEQUENCE [LARGE SCALE GENOMIC DNA]</scope>
    <source>
        <strain evidence="1 2">MIWBW</strain>
    </source>
</reference>
<protein>
    <submittedName>
        <fullName evidence="1">Uncharacterized protein</fullName>
    </submittedName>
</protein>
<comment type="caution">
    <text evidence="1">The sequence shown here is derived from an EMBL/GenBank/DDBJ whole genome shotgun (WGS) entry which is preliminary data.</text>
</comment>
<keyword evidence="2" id="KW-1185">Reference proteome</keyword>